<evidence type="ECO:0000256" key="1">
    <source>
        <dbReference type="SAM" id="MobiDB-lite"/>
    </source>
</evidence>
<name>A0A8K0NLV0_9TREE</name>
<proteinExistence type="predicted"/>
<comment type="caution">
    <text evidence="2">The sequence shown here is derived from an EMBL/GenBank/DDBJ whole genome shotgun (WGS) entry which is preliminary data.</text>
</comment>
<reference evidence="2" key="1">
    <citation type="submission" date="2020-04" db="EMBL/GenBank/DDBJ databases">
        <title>Analysis of mating type loci in Filobasidium floriforme.</title>
        <authorList>
            <person name="Nowrousian M."/>
        </authorList>
    </citation>
    <scope>NUCLEOTIDE SEQUENCE</scope>
    <source>
        <strain evidence="2">CBS 6242</strain>
    </source>
</reference>
<feature type="region of interest" description="Disordered" evidence="1">
    <location>
        <begin position="248"/>
        <end position="347"/>
    </location>
</feature>
<organism evidence="2 3">
    <name type="scientific">Filobasidium floriforme</name>
    <dbReference type="NCBI Taxonomy" id="5210"/>
    <lineage>
        <taxon>Eukaryota</taxon>
        <taxon>Fungi</taxon>
        <taxon>Dikarya</taxon>
        <taxon>Basidiomycota</taxon>
        <taxon>Agaricomycotina</taxon>
        <taxon>Tremellomycetes</taxon>
        <taxon>Filobasidiales</taxon>
        <taxon>Filobasidiaceae</taxon>
        <taxon>Filobasidium</taxon>
    </lineage>
</organism>
<keyword evidence="3" id="KW-1185">Reference proteome</keyword>
<evidence type="ECO:0000313" key="3">
    <source>
        <dbReference type="Proteomes" id="UP000812966"/>
    </source>
</evidence>
<dbReference type="AlphaFoldDB" id="A0A8K0NLV0"/>
<evidence type="ECO:0000313" key="2">
    <source>
        <dbReference type="EMBL" id="KAG7530496.1"/>
    </source>
</evidence>
<accession>A0A8K0NLV0</accession>
<sequence length="392" mass="43819">MLPHVDYQANSPFAHRISGLQAGEKIWFTVNDLISNINRMYHQLGDVDVPIYTDILVLLKNTKPIEEKGVNEKLEAQRQLSALNTALASRLPEDFACNACWAKGKTCYRADAETVNSRSWLYAKCSRCIKLGTGCFFNPRDIDPEGVEAIDFVNVTTIDSQLQQAPLEVRSDDAVIRDYNNLFGYFWSFSPELTGMHYMNTDKEEQAIMTKWISDALWARGYPSKVDLSGTTVYGGIVLDNVTLDNLFEPPTLPGGSSKKKRPQKSREVRLAKKRKVVVEESSQREAVNGFEANEPDQEEADDGFEANALEGFDGEVGDGSSSSTLTSLPDEPEKDWQAAPPRQRPRSLVMATPAWTTRMQRVIQGSAIPAEAQEQLLEGMISAWVDFIRDP</sequence>
<dbReference type="EMBL" id="JABELV010000116">
    <property type="protein sequence ID" value="KAG7530496.1"/>
    <property type="molecule type" value="Genomic_DNA"/>
</dbReference>
<feature type="compositionally biased region" description="Basic and acidic residues" evidence="1">
    <location>
        <begin position="265"/>
        <end position="284"/>
    </location>
</feature>
<gene>
    <name evidence="2" type="ORF">FFLO_04986</name>
</gene>
<feature type="compositionally biased region" description="Acidic residues" evidence="1">
    <location>
        <begin position="294"/>
        <end position="305"/>
    </location>
</feature>
<dbReference type="Proteomes" id="UP000812966">
    <property type="component" value="Unassembled WGS sequence"/>
</dbReference>
<protein>
    <submittedName>
        <fullName evidence="2">Uncharacterized protein</fullName>
    </submittedName>
</protein>